<dbReference type="SUPFAM" id="SSF47413">
    <property type="entry name" value="lambda repressor-like DNA-binding domains"/>
    <property type="match status" value="1"/>
</dbReference>
<evidence type="ECO:0000313" key="3">
    <source>
        <dbReference type="EMBL" id="MBE9255653.1"/>
    </source>
</evidence>
<keyword evidence="4" id="KW-1185">Reference proteome</keyword>
<dbReference type="SMART" id="SM00530">
    <property type="entry name" value="HTH_XRE"/>
    <property type="match status" value="1"/>
</dbReference>
<dbReference type="EMBL" id="JADEVV010000078">
    <property type="protein sequence ID" value="MBE9255653.1"/>
    <property type="molecule type" value="Genomic_DNA"/>
</dbReference>
<evidence type="ECO:0000259" key="2">
    <source>
        <dbReference type="PROSITE" id="PS50943"/>
    </source>
</evidence>
<dbReference type="Gene3D" id="1.10.260.40">
    <property type="entry name" value="lambda repressor-like DNA-binding domains"/>
    <property type="match status" value="1"/>
</dbReference>
<keyword evidence="1" id="KW-0175">Coiled coil</keyword>
<accession>A0ABR9VZ49</accession>
<feature type="domain" description="HTH cro/C1-type" evidence="2">
    <location>
        <begin position="10"/>
        <end position="66"/>
    </location>
</feature>
<dbReference type="Proteomes" id="UP000658720">
    <property type="component" value="Unassembled WGS sequence"/>
</dbReference>
<sequence length="227" mass="25509">MANIPYRENLRQLYQQAGYPSLPKLAEAAEISSWYLSRLEWGLIAQIPLGIMVKLAIALGLTLEELWQQLGGTMPLPEPQTNQPSADEILSLQRTIEALETEYARLQQQLNNQSQQLESQWQQQALEILEPWLLQWPTAAAAAQQNPQWPAQKLLHLTKPIATLLQQWQVEAIAAVGEMVPYDPQCHEFIGPGPGPEIGTMVVVRYVGYRRNDALLYRAKVGYAGDG</sequence>
<comment type="caution">
    <text evidence="3">The sequence shown here is derived from an EMBL/GenBank/DDBJ whole genome shotgun (WGS) entry which is preliminary data.</text>
</comment>
<dbReference type="CDD" id="cd00093">
    <property type="entry name" value="HTH_XRE"/>
    <property type="match status" value="1"/>
</dbReference>
<name>A0ABR9VZ49_9SYNC</name>
<gene>
    <name evidence="3" type="ORF">IQ217_17800</name>
</gene>
<proteinExistence type="predicted"/>
<dbReference type="InterPro" id="IPR010982">
    <property type="entry name" value="Lambda_DNA-bd_dom_sf"/>
</dbReference>
<dbReference type="InterPro" id="IPR001387">
    <property type="entry name" value="Cro/C1-type_HTH"/>
</dbReference>
<dbReference type="RefSeq" id="WP_194021160.1">
    <property type="nucleotide sequence ID" value="NZ_JADEVV010000078.1"/>
</dbReference>
<dbReference type="PROSITE" id="PS50943">
    <property type="entry name" value="HTH_CROC1"/>
    <property type="match status" value="1"/>
</dbReference>
<protein>
    <submittedName>
        <fullName evidence="3">Helix-turn-helix domain-containing protein</fullName>
    </submittedName>
</protein>
<evidence type="ECO:0000256" key="1">
    <source>
        <dbReference type="SAM" id="Coils"/>
    </source>
</evidence>
<feature type="coiled-coil region" evidence="1">
    <location>
        <begin position="89"/>
        <end position="116"/>
    </location>
</feature>
<reference evidence="3 4" key="1">
    <citation type="submission" date="2020-10" db="EMBL/GenBank/DDBJ databases">
        <authorList>
            <person name="Castelo-Branco R."/>
            <person name="Eusebio N."/>
            <person name="Adriana R."/>
            <person name="Vieira A."/>
            <person name="Brugerolle De Fraissinette N."/>
            <person name="Rezende De Castro R."/>
            <person name="Schneider M.P."/>
            <person name="Vasconcelos V."/>
            <person name="Leao P.N."/>
        </authorList>
    </citation>
    <scope>NUCLEOTIDE SEQUENCE [LARGE SCALE GENOMIC DNA]</scope>
    <source>
        <strain evidence="3 4">LEGE 00031</strain>
    </source>
</reference>
<organism evidence="3 4">
    <name type="scientific">Synechocystis salina LEGE 00031</name>
    <dbReference type="NCBI Taxonomy" id="1828736"/>
    <lineage>
        <taxon>Bacteria</taxon>
        <taxon>Bacillati</taxon>
        <taxon>Cyanobacteriota</taxon>
        <taxon>Cyanophyceae</taxon>
        <taxon>Synechococcales</taxon>
        <taxon>Merismopediaceae</taxon>
        <taxon>Synechocystis</taxon>
    </lineage>
</organism>
<evidence type="ECO:0000313" key="4">
    <source>
        <dbReference type="Proteomes" id="UP000658720"/>
    </source>
</evidence>